<dbReference type="Proteomes" id="UP001318860">
    <property type="component" value="Unassembled WGS sequence"/>
</dbReference>
<dbReference type="PROSITE" id="PS51192">
    <property type="entry name" value="HELICASE_ATP_BIND_1"/>
    <property type="match status" value="1"/>
</dbReference>
<dbReference type="PROSITE" id="PS01095">
    <property type="entry name" value="GH18_1"/>
    <property type="match status" value="1"/>
</dbReference>
<dbReference type="Pfam" id="PF00271">
    <property type="entry name" value="Helicase_C"/>
    <property type="match status" value="1"/>
</dbReference>
<evidence type="ECO:0000259" key="9">
    <source>
        <dbReference type="PROSITE" id="PS51194"/>
    </source>
</evidence>
<keyword evidence="2" id="KW-0547">Nucleotide-binding</keyword>
<dbReference type="SMART" id="SM00487">
    <property type="entry name" value="DEXDc"/>
    <property type="match status" value="1"/>
</dbReference>
<name>A0ABR0X4U3_REHGL</name>
<dbReference type="Pfam" id="PF07717">
    <property type="entry name" value="OB_NTP_bind"/>
    <property type="match status" value="1"/>
</dbReference>
<dbReference type="InterPro" id="IPR001650">
    <property type="entry name" value="Helicase_C-like"/>
</dbReference>
<dbReference type="SUPFAM" id="SSF52540">
    <property type="entry name" value="P-loop containing nucleoside triphosphate hydrolases"/>
    <property type="match status" value="1"/>
</dbReference>
<feature type="domain" description="Helicase ATP-binding" evidence="8">
    <location>
        <begin position="652"/>
        <end position="753"/>
    </location>
</feature>
<dbReference type="SMART" id="SM00490">
    <property type="entry name" value="HELICc"/>
    <property type="match status" value="1"/>
</dbReference>
<evidence type="ECO:0000256" key="4">
    <source>
        <dbReference type="ARBA" id="ARBA00022840"/>
    </source>
</evidence>
<evidence type="ECO:0000256" key="2">
    <source>
        <dbReference type="ARBA" id="ARBA00022741"/>
    </source>
</evidence>
<dbReference type="InterPro" id="IPR014001">
    <property type="entry name" value="Helicase_ATP-bd"/>
</dbReference>
<feature type="compositionally biased region" description="Basic and acidic residues" evidence="7">
    <location>
        <begin position="351"/>
        <end position="390"/>
    </location>
</feature>
<dbReference type="PROSITE" id="PS51194">
    <property type="entry name" value="HELICASE_CTER"/>
    <property type="match status" value="1"/>
</dbReference>
<dbReference type="Gene3D" id="3.40.50.300">
    <property type="entry name" value="P-loop containing nucleotide triphosphate hydrolases"/>
    <property type="match status" value="2"/>
</dbReference>
<comment type="catalytic activity">
    <reaction evidence="5">
        <text>ATP + H2O = ADP + phosphate + H(+)</text>
        <dbReference type="Rhea" id="RHEA:13065"/>
        <dbReference type="ChEBI" id="CHEBI:15377"/>
        <dbReference type="ChEBI" id="CHEBI:15378"/>
        <dbReference type="ChEBI" id="CHEBI:30616"/>
        <dbReference type="ChEBI" id="CHEBI:43474"/>
        <dbReference type="ChEBI" id="CHEBI:456216"/>
        <dbReference type="EC" id="3.6.4.13"/>
    </reaction>
</comment>
<feature type="region of interest" description="Disordered" evidence="7">
    <location>
        <begin position="327"/>
        <end position="390"/>
    </location>
</feature>
<dbReference type="InterPro" id="IPR027417">
    <property type="entry name" value="P-loop_NTPase"/>
</dbReference>
<dbReference type="InterPro" id="IPR048333">
    <property type="entry name" value="HA2_WH"/>
</dbReference>
<keyword evidence="6" id="KW-0175">Coiled coil</keyword>
<keyword evidence="4" id="KW-0067">ATP-binding</keyword>
<dbReference type="InterPro" id="IPR007502">
    <property type="entry name" value="Helicase-assoc_dom"/>
</dbReference>
<evidence type="ECO:0000256" key="7">
    <source>
        <dbReference type="SAM" id="MobiDB-lite"/>
    </source>
</evidence>
<proteinExistence type="predicted"/>
<protein>
    <recommendedName>
        <fullName evidence="1">RNA helicase</fullName>
        <ecNumber evidence="1">3.6.4.13</ecNumber>
    </recommendedName>
</protein>
<organism evidence="10 11">
    <name type="scientific">Rehmannia glutinosa</name>
    <name type="common">Chinese foxglove</name>
    <dbReference type="NCBI Taxonomy" id="99300"/>
    <lineage>
        <taxon>Eukaryota</taxon>
        <taxon>Viridiplantae</taxon>
        <taxon>Streptophyta</taxon>
        <taxon>Embryophyta</taxon>
        <taxon>Tracheophyta</taxon>
        <taxon>Spermatophyta</taxon>
        <taxon>Magnoliopsida</taxon>
        <taxon>eudicotyledons</taxon>
        <taxon>Gunneridae</taxon>
        <taxon>Pentapetalae</taxon>
        <taxon>asterids</taxon>
        <taxon>lamiids</taxon>
        <taxon>Lamiales</taxon>
        <taxon>Orobanchaceae</taxon>
        <taxon>Rehmannieae</taxon>
        <taxon>Rehmannia</taxon>
    </lineage>
</organism>
<evidence type="ECO:0000259" key="8">
    <source>
        <dbReference type="PROSITE" id="PS51192"/>
    </source>
</evidence>
<comment type="caution">
    <text evidence="10">The sequence shown here is derived from an EMBL/GenBank/DDBJ whole genome shotgun (WGS) entry which is preliminary data.</text>
</comment>
<sequence>MTERLSQSILTGDELLKAIEDHQFQEPLTSSRFQNGLEPSVTVPVMVSPYRELWNHQVRPAGLTPSLSVEVRLALPPPSCPRQRRPPSPISCNSLLTLATIPCRPTSLSSPLLFLIRLTKKRPSSCLHPPAAATNCCCPSRPVLSHPDSRGAFCLLLVSVLYISTVYRTLEAWVPREMGDLRTWVSDKLMSLLGYSQPTVVQYVITLSKKASSPSEIVTQLVDLGISSSAETLVFAKEIFARVEHKTSGPNLYQQQEKEAAMLARKQRTFKLLEADDEDDDVGPVAPLPKKEETRSKKFRKRSETQDDIDDEAFTLIPLLIGSEVKTGSKERRVRSRTSHDENDGSESEEERLRDQREREELERHIRERDAAGTRKMTDQKLTKKEEEEAIRRSDALENDGVQTLRLLQFGAHAKELCMFSFVDIYRALSALASVSFVTRSLKVSRQEYLKKREQKKLEELRDDIEDEQYLFDGVKLTEAEYRELSLSSKVAVLLGVNDFGDLYKKEIYDLVKKRTEESDYGNEVYRMPEAYDQEGVVNQEKRFAVAMQRYRDPAAEEKMNPFAEQEAWEEHQIGKATLKFGSKDKKQKNDDYEFVFEDQIEFIKANVMDGVNVDQELSAQSPEASAAKTAFEKLQNDRKTLPIYPYRDELLKAIEDHQVLVIVGETGSGKTTQIPQYLHEAGYTARGKIGCTQPRRVAAMSVAARVSQEMGVKLGHEVGYSIRFEDCTSEKTILKYMTDGMLLREFLGEPDLAEKFSDYFDSAPIFKIPGRRFPVEIHYTKAPEADYLDAAIVTALQIHVTQPPGDGDILVFLTGQEEIETAEEILKHRTRGLGTKIAELIICPIYANLPTELQAKIFEPTPEGARKVVLATNIAETSLTIDGIKYVIDPGFSKMKSYNPRTGMESLLVTPISKASANQRAGRSGRTGPGKCFRLYTAYNFFNDLDDNTVPEIQRTNLANVVLTLKSLGINDLLNFDFMDPPPSEALLKALELLYALSALNKHGELTRVGRRMAEFPLDPMLSKMIVASDKYQCSDEIISIAAMLSIGNSIFYRPKDKQVHADNARLNFYTGNVGDHIALLKVYSSWKETNFSTQWCYENYIQVRSMKRARDIRDQLEGLLERVEIEVTSNPNDLEAIKKAITSGFFPHSARLQKSGSYRTVKHPQTVHIHPSSGLAQLLPRWVIYHELVLTTKEYMRQVTELKPEWLVEIAPHYYQLKDVEDLASKKMPRGEGRAVKD</sequence>
<feature type="region of interest" description="Disordered" evidence="7">
    <location>
        <begin position="275"/>
        <end position="305"/>
    </location>
</feature>
<keyword evidence="3" id="KW-0378">Hydrolase</keyword>
<evidence type="ECO:0000313" key="11">
    <source>
        <dbReference type="Proteomes" id="UP001318860"/>
    </source>
</evidence>
<dbReference type="Pfam" id="PF21010">
    <property type="entry name" value="HA2_C"/>
    <property type="match status" value="1"/>
</dbReference>
<keyword evidence="3" id="KW-0347">Helicase</keyword>
<evidence type="ECO:0000256" key="1">
    <source>
        <dbReference type="ARBA" id="ARBA00012552"/>
    </source>
</evidence>
<keyword evidence="11" id="KW-1185">Reference proteome</keyword>
<dbReference type="PANTHER" id="PTHR18934:SF83">
    <property type="entry name" value="PRE-MRNA-SPLICING FACTOR ATP-DEPENDENT RNA HELICASE DHX16"/>
    <property type="match status" value="1"/>
</dbReference>
<evidence type="ECO:0000256" key="3">
    <source>
        <dbReference type="ARBA" id="ARBA00022806"/>
    </source>
</evidence>
<dbReference type="InterPro" id="IPR011709">
    <property type="entry name" value="DEAD-box_helicase_OB_fold"/>
</dbReference>
<feature type="domain" description="Helicase C-terminal" evidence="9">
    <location>
        <begin position="788"/>
        <end position="970"/>
    </location>
</feature>
<dbReference type="Pfam" id="PF04408">
    <property type="entry name" value="WHD_HA2"/>
    <property type="match status" value="1"/>
</dbReference>
<reference evidence="10 11" key="1">
    <citation type="journal article" date="2021" name="Comput. Struct. Biotechnol. J.">
        <title>De novo genome assembly of the potent medicinal plant Rehmannia glutinosa using nanopore technology.</title>
        <authorList>
            <person name="Ma L."/>
            <person name="Dong C."/>
            <person name="Song C."/>
            <person name="Wang X."/>
            <person name="Zheng X."/>
            <person name="Niu Y."/>
            <person name="Chen S."/>
            <person name="Feng W."/>
        </authorList>
    </citation>
    <scope>NUCLEOTIDE SEQUENCE [LARGE SCALE GENOMIC DNA]</scope>
    <source>
        <strain evidence="10">DH-2019</strain>
    </source>
</reference>
<dbReference type="Gene3D" id="1.20.120.1080">
    <property type="match status" value="1"/>
</dbReference>
<gene>
    <name evidence="10" type="ORF">DH2020_013099</name>
</gene>
<dbReference type="CDD" id="cd18791">
    <property type="entry name" value="SF2_C_RHA"/>
    <property type="match status" value="1"/>
</dbReference>
<accession>A0ABR0X4U3</accession>
<dbReference type="InterPro" id="IPR001579">
    <property type="entry name" value="Glyco_hydro_18_chit_AS"/>
</dbReference>
<evidence type="ECO:0000313" key="10">
    <source>
        <dbReference type="EMBL" id="KAK6153460.1"/>
    </source>
</evidence>
<evidence type="ECO:0000256" key="6">
    <source>
        <dbReference type="SAM" id="Coils"/>
    </source>
</evidence>
<dbReference type="EC" id="3.6.4.13" evidence="1"/>
<feature type="coiled-coil region" evidence="6">
    <location>
        <begin position="444"/>
        <end position="471"/>
    </location>
</feature>
<dbReference type="SMART" id="SM00847">
    <property type="entry name" value="HA2"/>
    <property type="match status" value="1"/>
</dbReference>
<dbReference type="EMBL" id="JABTTQ020000006">
    <property type="protein sequence ID" value="KAK6153460.1"/>
    <property type="molecule type" value="Genomic_DNA"/>
</dbReference>
<dbReference type="PANTHER" id="PTHR18934">
    <property type="entry name" value="ATP-DEPENDENT RNA HELICASE"/>
    <property type="match status" value="1"/>
</dbReference>
<evidence type="ECO:0000256" key="5">
    <source>
        <dbReference type="ARBA" id="ARBA00047984"/>
    </source>
</evidence>